<protein>
    <submittedName>
        <fullName evidence="2">Uncharacterized protein</fullName>
    </submittedName>
</protein>
<proteinExistence type="predicted"/>
<dbReference type="EMBL" id="JAGKHQ010000147">
    <property type="protein sequence ID" value="KAG7471727.1"/>
    <property type="molecule type" value="Genomic_DNA"/>
</dbReference>
<accession>A0AAV6PM12</accession>
<name>A0AAV6PM12_SOLSE</name>
<feature type="non-terminal residue" evidence="2">
    <location>
        <position position="1"/>
    </location>
</feature>
<sequence length="70" mass="7864">RSICDKASPNQPFQSPNQTTSSNHHQPRGSEPPLFTSNPSPALQRSWHRKPFLFELRAAESVRPSNSVHS</sequence>
<dbReference type="Proteomes" id="UP000693946">
    <property type="component" value="Unassembled WGS sequence"/>
</dbReference>
<dbReference type="AlphaFoldDB" id="A0AAV6PM12"/>
<evidence type="ECO:0000313" key="2">
    <source>
        <dbReference type="EMBL" id="KAG7471727.1"/>
    </source>
</evidence>
<keyword evidence="3" id="KW-1185">Reference proteome</keyword>
<comment type="caution">
    <text evidence="2">The sequence shown here is derived from an EMBL/GenBank/DDBJ whole genome shotgun (WGS) entry which is preliminary data.</text>
</comment>
<gene>
    <name evidence="2" type="ORF">JOB18_018096</name>
</gene>
<evidence type="ECO:0000256" key="1">
    <source>
        <dbReference type="SAM" id="MobiDB-lite"/>
    </source>
</evidence>
<organism evidence="2 3">
    <name type="scientific">Solea senegalensis</name>
    <name type="common">Senegalese sole</name>
    <dbReference type="NCBI Taxonomy" id="28829"/>
    <lineage>
        <taxon>Eukaryota</taxon>
        <taxon>Metazoa</taxon>
        <taxon>Chordata</taxon>
        <taxon>Craniata</taxon>
        <taxon>Vertebrata</taxon>
        <taxon>Euteleostomi</taxon>
        <taxon>Actinopterygii</taxon>
        <taxon>Neopterygii</taxon>
        <taxon>Teleostei</taxon>
        <taxon>Neoteleostei</taxon>
        <taxon>Acanthomorphata</taxon>
        <taxon>Carangaria</taxon>
        <taxon>Pleuronectiformes</taxon>
        <taxon>Pleuronectoidei</taxon>
        <taxon>Soleidae</taxon>
        <taxon>Solea</taxon>
    </lineage>
</organism>
<reference evidence="2 3" key="1">
    <citation type="journal article" date="2021" name="Sci. Rep.">
        <title>Chromosome anchoring in Senegalese sole (Solea senegalensis) reveals sex-associated markers and genome rearrangements in flatfish.</title>
        <authorList>
            <person name="Guerrero-Cozar I."/>
            <person name="Gomez-Garrido J."/>
            <person name="Berbel C."/>
            <person name="Martinez-Blanch J.F."/>
            <person name="Alioto T."/>
            <person name="Claros M.G."/>
            <person name="Gagnaire P.A."/>
            <person name="Manchado M."/>
        </authorList>
    </citation>
    <scope>NUCLEOTIDE SEQUENCE [LARGE SCALE GENOMIC DNA]</scope>
    <source>
        <strain evidence="2">Sse05_10M</strain>
    </source>
</reference>
<feature type="compositionally biased region" description="Polar residues" evidence="1">
    <location>
        <begin position="8"/>
        <end position="24"/>
    </location>
</feature>
<evidence type="ECO:0000313" key="3">
    <source>
        <dbReference type="Proteomes" id="UP000693946"/>
    </source>
</evidence>
<feature type="region of interest" description="Disordered" evidence="1">
    <location>
        <begin position="1"/>
        <end position="43"/>
    </location>
</feature>